<proteinExistence type="inferred from homology"/>
<keyword evidence="4" id="KW-0479">Metal-binding</keyword>
<evidence type="ECO:0000256" key="9">
    <source>
        <dbReference type="ARBA" id="ARBA00023204"/>
    </source>
</evidence>
<keyword evidence="7" id="KW-0862">Zinc</keyword>
<dbReference type="Proteomes" id="UP000008068">
    <property type="component" value="Unassembled WGS sequence"/>
</dbReference>
<organism evidence="13">
    <name type="scientific">Caenorhabditis brenneri</name>
    <name type="common">Nematode worm</name>
    <dbReference type="NCBI Taxonomy" id="135651"/>
    <lineage>
        <taxon>Eukaryota</taxon>
        <taxon>Metazoa</taxon>
        <taxon>Ecdysozoa</taxon>
        <taxon>Nematoda</taxon>
        <taxon>Chromadorea</taxon>
        <taxon>Rhabditida</taxon>
        <taxon>Rhabditina</taxon>
        <taxon>Rhabditomorpha</taxon>
        <taxon>Rhabditoidea</taxon>
        <taxon>Rhabditidae</taxon>
        <taxon>Peloderinae</taxon>
        <taxon>Caenorhabditis</taxon>
    </lineage>
</organism>
<feature type="domain" description="UV-stimulated scaffold protein A C-terminal" evidence="11">
    <location>
        <begin position="386"/>
        <end position="490"/>
    </location>
</feature>
<dbReference type="GO" id="GO:0006283">
    <property type="term" value="P:transcription-coupled nucleotide-excision repair"/>
    <property type="evidence" value="ECO:0007669"/>
    <property type="project" value="EnsemblMetazoa"/>
</dbReference>
<evidence type="ECO:0000256" key="4">
    <source>
        <dbReference type="ARBA" id="ARBA00022723"/>
    </source>
</evidence>
<reference evidence="13" key="1">
    <citation type="submission" date="2011-07" db="EMBL/GenBank/DDBJ databases">
        <authorList>
            <consortium name="Caenorhabditis brenneri Sequencing and Analysis Consortium"/>
            <person name="Wilson R.K."/>
        </authorList>
    </citation>
    <scope>NUCLEOTIDE SEQUENCE [LARGE SCALE GENOMIC DNA]</scope>
    <source>
        <strain evidence="13">PB2801</strain>
    </source>
</reference>
<evidence type="ECO:0000256" key="10">
    <source>
        <dbReference type="SAM" id="MobiDB-lite"/>
    </source>
</evidence>
<feature type="compositionally biased region" description="Basic and acidic residues" evidence="10">
    <location>
        <begin position="529"/>
        <end position="546"/>
    </location>
</feature>
<keyword evidence="5" id="KW-0227">DNA damage</keyword>
<evidence type="ECO:0000256" key="8">
    <source>
        <dbReference type="ARBA" id="ARBA00023054"/>
    </source>
</evidence>
<dbReference type="OrthoDB" id="5594015at2759"/>
<feature type="region of interest" description="Disordered" evidence="10">
    <location>
        <begin position="519"/>
        <end position="546"/>
    </location>
</feature>
<accession>G0MTM8</accession>
<dbReference type="FunCoup" id="G0MTM8">
    <property type="interactions" value="1759"/>
</dbReference>
<keyword evidence="3" id="KW-0158">Chromosome</keyword>
<evidence type="ECO:0000256" key="7">
    <source>
        <dbReference type="ARBA" id="ARBA00022833"/>
    </source>
</evidence>
<dbReference type="Pfam" id="PF20867">
    <property type="entry name" value="UVSSA_N"/>
    <property type="match status" value="1"/>
</dbReference>
<sequence length="579" mass="67542">MQTEDVYKSGLRKNLNRFMRELTDDGKLDFEAVPYYNLKSEIARNDEKCTIMISEVLLETQSGCPDRKLILQLINDFFLCSSIFRHNLLNDPSEFLEIMVEINPIRNPLPGSKVYGKELKAEAISVIKNWEKKYAKEDARMKCLAVTLKKTKFVDYENLEKKLEEEKTRKVMMEDRKRVMLDRTLSVFKSKFKEIKEDVDRLSIELHTTMEMLVPSFTSHDADNIPSTSADKPLVSSSKVLEIIIPDLAPRIKVTFENDAIVETFLGAKLLLIHRVQTLRKIVKRLQALKGPGEGLAQKIINYRDGIKKLVLKADELKIQQKKKPDTKKKARFDDDFIDVEISIDDILMVQYAQKEVDEIQKEEEEKVANKKEVPKKKEIEKPKPKIKSVPFGLDLKYWGEERKDVQVPRNNADCHRFWRPADDESIAGTVHDSIYTQRQFAFVGEAPKIDRECLAKLPNGSLCKRMDLHKCPLHGIIIARDKEGNPINEDDRRKEIQRIEKRRMKKAEEYSKQIMKEYESKTKRKKKHDIETTSSEDVRNRLQKKLLDPKTIERVSADITATRRKRLEKNFSHQFSHL</sequence>
<evidence type="ECO:0000256" key="1">
    <source>
        <dbReference type="ARBA" id="ARBA00004286"/>
    </source>
</evidence>
<dbReference type="eggNOG" id="KOG2374">
    <property type="taxonomic scope" value="Eukaryota"/>
</dbReference>
<protein>
    <recommendedName>
        <fullName evidence="11">UV-stimulated scaffold protein A C-terminal domain-containing protein</fullName>
    </recommendedName>
</protein>
<keyword evidence="13" id="KW-1185">Reference proteome</keyword>
<keyword evidence="8" id="KW-0175">Coiled coil</keyword>
<dbReference type="GO" id="GO:0000993">
    <property type="term" value="F:RNA polymerase II complex binding"/>
    <property type="evidence" value="ECO:0007669"/>
    <property type="project" value="TreeGrafter"/>
</dbReference>
<dbReference type="GO" id="GO:0009411">
    <property type="term" value="P:response to UV"/>
    <property type="evidence" value="ECO:0007669"/>
    <property type="project" value="EnsemblMetazoa"/>
</dbReference>
<dbReference type="InterPro" id="IPR049431">
    <property type="entry name" value="UVSSA_C"/>
</dbReference>
<gene>
    <name evidence="12" type="ORF">CAEBREN_16979</name>
</gene>
<dbReference type="InterPro" id="IPR018610">
    <property type="entry name" value="UVSSA"/>
</dbReference>
<dbReference type="GO" id="GO:0005694">
    <property type="term" value="C:chromosome"/>
    <property type="evidence" value="ECO:0007669"/>
    <property type="project" value="UniProtKB-SubCell"/>
</dbReference>
<evidence type="ECO:0000256" key="2">
    <source>
        <dbReference type="ARBA" id="ARBA00009240"/>
    </source>
</evidence>
<name>G0MTM8_CAEBE</name>
<evidence type="ECO:0000313" key="12">
    <source>
        <dbReference type="EMBL" id="EGT43564.1"/>
    </source>
</evidence>
<dbReference type="OMA" id="KNNADCH"/>
<evidence type="ECO:0000313" key="13">
    <source>
        <dbReference type="Proteomes" id="UP000008068"/>
    </source>
</evidence>
<keyword evidence="6" id="KW-0863">Zinc-finger</keyword>
<dbReference type="STRING" id="135651.G0MTM8"/>
<dbReference type="InterPro" id="IPR049408">
    <property type="entry name" value="UVSSA_N_a-solenoid_rpt"/>
</dbReference>
<evidence type="ECO:0000259" key="11">
    <source>
        <dbReference type="Pfam" id="PF09740"/>
    </source>
</evidence>
<comment type="subcellular location">
    <subcellularLocation>
        <location evidence="1">Chromosome</location>
    </subcellularLocation>
</comment>
<dbReference type="HOGENOM" id="CLU_023577_0_0_1"/>
<dbReference type="AlphaFoldDB" id="G0MTM8"/>
<dbReference type="Pfam" id="PF09740">
    <property type="entry name" value="DUF2043"/>
    <property type="match status" value="1"/>
</dbReference>
<dbReference type="PANTHER" id="PTHR28670:SF1">
    <property type="entry name" value="UV-STIMULATED SCAFFOLD PROTEIN A"/>
    <property type="match status" value="1"/>
</dbReference>
<dbReference type="PANTHER" id="PTHR28670">
    <property type="entry name" value="UV-STIMULATED SCAFFOLD PROTEIN A"/>
    <property type="match status" value="1"/>
</dbReference>
<keyword evidence="9" id="KW-0234">DNA repair</keyword>
<dbReference type="GO" id="GO:0008270">
    <property type="term" value="F:zinc ion binding"/>
    <property type="evidence" value="ECO:0007669"/>
    <property type="project" value="UniProtKB-KW"/>
</dbReference>
<evidence type="ECO:0000256" key="6">
    <source>
        <dbReference type="ARBA" id="ARBA00022771"/>
    </source>
</evidence>
<dbReference type="InParanoid" id="G0MTM8"/>
<dbReference type="EMBL" id="GL379811">
    <property type="protein sequence ID" value="EGT43564.1"/>
    <property type="molecule type" value="Genomic_DNA"/>
</dbReference>
<evidence type="ECO:0000256" key="3">
    <source>
        <dbReference type="ARBA" id="ARBA00022454"/>
    </source>
</evidence>
<evidence type="ECO:0000256" key="5">
    <source>
        <dbReference type="ARBA" id="ARBA00022763"/>
    </source>
</evidence>
<comment type="similarity">
    <text evidence="2">Belongs to the UVSSA family.</text>
</comment>